<feature type="non-terminal residue" evidence="1">
    <location>
        <position position="128"/>
    </location>
</feature>
<accession>A0A085LTX9</accession>
<feature type="non-terminal residue" evidence="1">
    <location>
        <position position="1"/>
    </location>
</feature>
<gene>
    <name evidence="1" type="ORF">M513_10643</name>
</gene>
<dbReference type="AlphaFoldDB" id="A0A085LTX9"/>
<reference evidence="1 2" key="1">
    <citation type="journal article" date="2014" name="Nat. Genet.">
        <title>Genome and transcriptome of the porcine whipworm Trichuris suis.</title>
        <authorList>
            <person name="Jex A.R."/>
            <person name="Nejsum P."/>
            <person name="Schwarz E.M."/>
            <person name="Hu L."/>
            <person name="Young N.D."/>
            <person name="Hall R.S."/>
            <person name="Korhonen P.K."/>
            <person name="Liao S."/>
            <person name="Thamsborg S."/>
            <person name="Xia J."/>
            <person name="Xu P."/>
            <person name="Wang S."/>
            <person name="Scheerlinck J.P."/>
            <person name="Hofmann A."/>
            <person name="Sternberg P.W."/>
            <person name="Wang J."/>
            <person name="Gasser R.B."/>
        </authorList>
    </citation>
    <scope>NUCLEOTIDE SEQUENCE [LARGE SCALE GENOMIC DNA]</scope>
    <source>
        <strain evidence="1">DCEP-RM93M</strain>
    </source>
</reference>
<name>A0A085LTX9_9BILA</name>
<protein>
    <submittedName>
        <fullName evidence="1">Uncharacterized protein</fullName>
    </submittedName>
</protein>
<evidence type="ECO:0000313" key="1">
    <source>
        <dbReference type="EMBL" id="KFD48425.1"/>
    </source>
</evidence>
<dbReference type="Proteomes" id="UP000030764">
    <property type="component" value="Unassembled WGS sequence"/>
</dbReference>
<organism evidence="1 2">
    <name type="scientific">Trichuris suis</name>
    <name type="common">pig whipworm</name>
    <dbReference type="NCBI Taxonomy" id="68888"/>
    <lineage>
        <taxon>Eukaryota</taxon>
        <taxon>Metazoa</taxon>
        <taxon>Ecdysozoa</taxon>
        <taxon>Nematoda</taxon>
        <taxon>Enoplea</taxon>
        <taxon>Dorylaimia</taxon>
        <taxon>Trichinellida</taxon>
        <taxon>Trichuridae</taxon>
        <taxon>Trichuris</taxon>
    </lineage>
</organism>
<keyword evidence="2" id="KW-1185">Reference proteome</keyword>
<evidence type="ECO:0000313" key="2">
    <source>
        <dbReference type="Proteomes" id="UP000030764"/>
    </source>
</evidence>
<proteinExistence type="predicted"/>
<sequence length="128" mass="14851">CQCRTATRSHFTVHFRPIRDFDPSGVSTERILTYRNFDFRDFDRHRLIRPTQGFLYHATNSGQAERTVQMKKDRLKKVMHGNWDKRLLRFLLASHIIPSTMTGPVSYEATTADGISVKKYTDLATSKS</sequence>
<dbReference type="EMBL" id="KL363293">
    <property type="protein sequence ID" value="KFD48425.1"/>
    <property type="molecule type" value="Genomic_DNA"/>
</dbReference>